<dbReference type="GO" id="GO:0044780">
    <property type="term" value="P:bacterial-type flagellum assembly"/>
    <property type="evidence" value="ECO:0007669"/>
    <property type="project" value="InterPro"/>
</dbReference>
<dbReference type="RefSeq" id="WP_141167518.1">
    <property type="nucleotide sequence ID" value="NZ_VHLH01000025.1"/>
</dbReference>
<comment type="caution">
    <text evidence="10">The sequence shown here is derived from an EMBL/GenBank/DDBJ whole genome shotgun (WGS) entry which is preliminary data.</text>
</comment>
<dbReference type="InterPro" id="IPR002371">
    <property type="entry name" value="FlgK"/>
</dbReference>
<feature type="domain" description="Flagellar hook-associated protein FlgK helical" evidence="9">
    <location>
        <begin position="103"/>
        <end position="312"/>
    </location>
</feature>
<keyword evidence="10" id="KW-0282">Flagellum</keyword>
<dbReference type="PANTHER" id="PTHR30033:SF1">
    <property type="entry name" value="FLAGELLAR HOOK-ASSOCIATED PROTEIN 1"/>
    <property type="match status" value="1"/>
</dbReference>
<evidence type="ECO:0000259" key="9">
    <source>
        <dbReference type="Pfam" id="PF22638"/>
    </source>
</evidence>
<dbReference type="NCBIfam" id="TIGR02492">
    <property type="entry name" value="flgK_ends"/>
    <property type="match status" value="1"/>
</dbReference>
<feature type="domain" description="Flagellar basal-body/hook protein C-terminal" evidence="8">
    <location>
        <begin position="429"/>
        <end position="465"/>
    </location>
</feature>
<dbReference type="InterPro" id="IPR010930">
    <property type="entry name" value="Flg_bb/hook_C_dom"/>
</dbReference>
<evidence type="ECO:0000256" key="1">
    <source>
        <dbReference type="ARBA" id="ARBA00004365"/>
    </source>
</evidence>
<dbReference type="AlphaFoldDB" id="A0A506TXW1"/>
<dbReference type="PANTHER" id="PTHR30033">
    <property type="entry name" value="FLAGELLAR HOOK-ASSOCIATED PROTEIN 1"/>
    <property type="match status" value="1"/>
</dbReference>
<feature type="compositionally biased region" description="Polar residues" evidence="7">
    <location>
        <begin position="420"/>
        <end position="429"/>
    </location>
</feature>
<evidence type="ECO:0000256" key="6">
    <source>
        <dbReference type="ARBA" id="ARBA00023143"/>
    </source>
</evidence>
<accession>A0A506TXW1</accession>
<dbReference type="SUPFAM" id="SSF64518">
    <property type="entry name" value="Phase 1 flagellin"/>
    <property type="match status" value="1"/>
</dbReference>
<proteinExistence type="inferred from homology"/>
<dbReference type="Proteomes" id="UP000320314">
    <property type="component" value="Unassembled WGS sequence"/>
</dbReference>
<dbReference type="GO" id="GO:0005198">
    <property type="term" value="F:structural molecule activity"/>
    <property type="evidence" value="ECO:0007669"/>
    <property type="project" value="InterPro"/>
</dbReference>
<reference evidence="10 11" key="1">
    <citation type="submission" date="2019-06" db="EMBL/GenBank/DDBJ databases">
        <authorList>
            <person name="Li M."/>
        </authorList>
    </citation>
    <scope>NUCLEOTIDE SEQUENCE [LARGE SCALE GENOMIC DNA]</scope>
    <source>
        <strain evidence="10 11">BGMRC6574</strain>
    </source>
</reference>
<dbReference type="GO" id="GO:0005576">
    <property type="term" value="C:extracellular region"/>
    <property type="evidence" value="ECO:0007669"/>
    <property type="project" value="UniProtKB-SubCell"/>
</dbReference>
<name>A0A506TXW1_9HYPH</name>
<keyword evidence="11" id="KW-1185">Reference proteome</keyword>
<evidence type="ECO:0000259" key="8">
    <source>
        <dbReference type="Pfam" id="PF06429"/>
    </source>
</evidence>
<dbReference type="Pfam" id="PF22638">
    <property type="entry name" value="FlgK_D1"/>
    <property type="match status" value="1"/>
</dbReference>
<keyword evidence="6" id="KW-0975">Bacterial flagellum</keyword>
<comment type="similarity">
    <text evidence="3">Belongs to the flagella basal body rod proteins family.</text>
</comment>
<keyword evidence="5" id="KW-0964">Secreted</keyword>
<feature type="region of interest" description="Disordered" evidence="7">
    <location>
        <begin position="408"/>
        <end position="429"/>
    </location>
</feature>
<keyword evidence="10" id="KW-0966">Cell projection</keyword>
<comment type="subcellular location">
    <subcellularLocation>
        <location evidence="1">Bacterial flagellum</location>
    </subcellularLocation>
    <subcellularLocation>
        <location evidence="2">Secreted</location>
    </subcellularLocation>
</comment>
<sequence length="469" mass="48234">MSLSSAINTAQSLLSNTARQTSVVSGNISNAGNENYVRRSADLTTTAGGGSRIASVSRSQDSALLREMLSSTSGSSGQDALLDGLESLSRTLGGNDYENAPATLIANLRDALQTYAADPSDVAAAGSAVASAKDVANGINDAAKAVQTTRTETDAKIASGVSDLNDLLSRFQTVNDRIVSGTHAGRDVNDALDERDTLLKNISQYVGVDQVKRSGNDVALYTKDGTTLFETTARSVTFEPKSAYDGATTGNAVLIDGEPLAAGTGANTTARGSLQGLLQLRDDVAPQFGRQLDSIANGLVSAFSESDGNGGNVAGLFTVSGGSSDAAATLSVASWVEADPSKLRDGTISSTSSATTGPGDARWLNSLVDALDTPQAITDPAGLDSNSSVLSYASDSVGWLEQMRSDASSASDTKSAMTSRSSDALSNKTGVNLDEEMSRLLDLEQSYKASAKMISTVGTMLDSLMAAVR</sequence>
<evidence type="ECO:0000313" key="10">
    <source>
        <dbReference type="EMBL" id="TPW26902.1"/>
    </source>
</evidence>
<organism evidence="10 11">
    <name type="scientific">Pararhizobium mangrovi</name>
    <dbReference type="NCBI Taxonomy" id="2590452"/>
    <lineage>
        <taxon>Bacteria</taxon>
        <taxon>Pseudomonadati</taxon>
        <taxon>Pseudomonadota</taxon>
        <taxon>Alphaproteobacteria</taxon>
        <taxon>Hyphomicrobiales</taxon>
        <taxon>Rhizobiaceae</taxon>
        <taxon>Rhizobium/Agrobacterium group</taxon>
        <taxon>Pararhizobium</taxon>
    </lineage>
</organism>
<evidence type="ECO:0000256" key="5">
    <source>
        <dbReference type="ARBA" id="ARBA00022525"/>
    </source>
</evidence>
<evidence type="ECO:0000256" key="3">
    <source>
        <dbReference type="ARBA" id="ARBA00009677"/>
    </source>
</evidence>
<dbReference type="EMBL" id="VHLH01000025">
    <property type="protein sequence ID" value="TPW26902.1"/>
    <property type="molecule type" value="Genomic_DNA"/>
</dbReference>
<dbReference type="GO" id="GO:0009424">
    <property type="term" value="C:bacterial-type flagellum hook"/>
    <property type="evidence" value="ECO:0007669"/>
    <property type="project" value="InterPro"/>
</dbReference>
<gene>
    <name evidence="10" type="primary">flgK</name>
    <name evidence="10" type="ORF">FJU11_13085</name>
</gene>
<evidence type="ECO:0000313" key="11">
    <source>
        <dbReference type="Proteomes" id="UP000320314"/>
    </source>
</evidence>
<keyword evidence="10" id="KW-0969">Cilium</keyword>
<dbReference type="OrthoDB" id="7181295at2"/>
<evidence type="ECO:0000256" key="4">
    <source>
        <dbReference type="ARBA" id="ARBA00016244"/>
    </source>
</evidence>
<dbReference type="Pfam" id="PF06429">
    <property type="entry name" value="Flg_bbr_C"/>
    <property type="match status" value="1"/>
</dbReference>
<dbReference type="InterPro" id="IPR053927">
    <property type="entry name" value="FlgK_helical"/>
</dbReference>
<evidence type="ECO:0000256" key="2">
    <source>
        <dbReference type="ARBA" id="ARBA00004613"/>
    </source>
</evidence>
<feature type="compositionally biased region" description="Low complexity" evidence="7">
    <location>
        <begin position="408"/>
        <end position="419"/>
    </location>
</feature>
<protein>
    <recommendedName>
        <fullName evidence="4">Flagellar hook-associated protein 1</fullName>
    </recommendedName>
</protein>
<evidence type="ECO:0000256" key="7">
    <source>
        <dbReference type="SAM" id="MobiDB-lite"/>
    </source>
</evidence>